<dbReference type="PANTHER" id="PTHR43280">
    <property type="entry name" value="ARAC-FAMILY TRANSCRIPTIONAL REGULATOR"/>
    <property type="match status" value="1"/>
</dbReference>
<keyword evidence="1" id="KW-0805">Transcription regulation</keyword>
<dbReference type="InterPro" id="IPR009057">
    <property type="entry name" value="Homeodomain-like_sf"/>
</dbReference>
<dbReference type="Gene3D" id="1.10.10.60">
    <property type="entry name" value="Homeodomain-like"/>
    <property type="match status" value="1"/>
</dbReference>
<dbReference type="SMART" id="SM00342">
    <property type="entry name" value="HTH_ARAC"/>
    <property type="match status" value="1"/>
</dbReference>
<dbReference type="RefSeq" id="WP_203940793.1">
    <property type="nucleotide sequence ID" value="NZ_BAAAGJ010000005.1"/>
</dbReference>
<dbReference type="InterPro" id="IPR018060">
    <property type="entry name" value="HTH_AraC"/>
</dbReference>
<keyword evidence="7" id="KW-1185">Reference proteome</keyword>
<feature type="region of interest" description="Disordered" evidence="4">
    <location>
        <begin position="1"/>
        <end position="23"/>
    </location>
</feature>
<comment type="caution">
    <text evidence="6">The sequence shown here is derived from an EMBL/GenBank/DDBJ whole genome shotgun (WGS) entry which is preliminary data.</text>
</comment>
<feature type="region of interest" description="Disordered" evidence="4">
    <location>
        <begin position="285"/>
        <end position="326"/>
    </location>
</feature>
<evidence type="ECO:0000256" key="1">
    <source>
        <dbReference type="ARBA" id="ARBA00023015"/>
    </source>
</evidence>
<protein>
    <recommendedName>
        <fullName evidence="5">HTH araC/xylS-type domain-containing protein</fullName>
    </recommendedName>
</protein>
<dbReference type="GO" id="GO:0003700">
    <property type="term" value="F:DNA-binding transcription factor activity"/>
    <property type="evidence" value="ECO:0007669"/>
    <property type="project" value="InterPro"/>
</dbReference>
<dbReference type="SUPFAM" id="SSF51215">
    <property type="entry name" value="Regulatory protein AraC"/>
    <property type="match status" value="1"/>
</dbReference>
<organism evidence="6 7">
    <name type="scientific">Spirilliplanes yamanashiensis</name>
    <dbReference type="NCBI Taxonomy" id="42233"/>
    <lineage>
        <taxon>Bacteria</taxon>
        <taxon>Bacillati</taxon>
        <taxon>Actinomycetota</taxon>
        <taxon>Actinomycetes</taxon>
        <taxon>Micromonosporales</taxon>
        <taxon>Micromonosporaceae</taxon>
        <taxon>Spirilliplanes</taxon>
    </lineage>
</organism>
<evidence type="ECO:0000256" key="2">
    <source>
        <dbReference type="ARBA" id="ARBA00023125"/>
    </source>
</evidence>
<keyword evidence="3" id="KW-0804">Transcription</keyword>
<dbReference type="SUPFAM" id="SSF46689">
    <property type="entry name" value="Homeodomain-like"/>
    <property type="match status" value="1"/>
</dbReference>
<dbReference type="AlphaFoldDB" id="A0A8J3YCZ0"/>
<feature type="compositionally biased region" description="Polar residues" evidence="4">
    <location>
        <begin position="300"/>
        <end position="320"/>
    </location>
</feature>
<keyword evidence="2" id="KW-0238">DNA-binding</keyword>
<feature type="domain" description="HTH araC/xylS-type" evidence="5">
    <location>
        <begin position="190"/>
        <end position="288"/>
    </location>
</feature>
<evidence type="ECO:0000313" key="6">
    <source>
        <dbReference type="EMBL" id="GIJ05587.1"/>
    </source>
</evidence>
<proteinExistence type="predicted"/>
<dbReference type="Proteomes" id="UP000652013">
    <property type="component" value="Unassembled WGS sequence"/>
</dbReference>
<dbReference type="InterPro" id="IPR037923">
    <property type="entry name" value="HTH-like"/>
</dbReference>
<reference evidence="6" key="1">
    <citation type="submission" date="2021-01" db="EMBL/GenBank/DDBJ databases">
        <title>Whole genome shotgun sequence of Spirilliplanes yamanashiensis NBRC 15828.</title>
        <authorList>
            <person name="Komaki H."/>
            <person name="Tamura T."/>
        </authorList>
    </citation>
    <scope>NUCLEOTIDE SEQUENCE</scope>
    <source>
        <strain evidence="6">NBRC 15828</strain>
    </source>
</reference>
<sequence>MLAFGQHSPSRPPVPTAPGPAGVATYPLGSSDLAAPAGRPRCLDHHLLLLVDAGHGELIVDFVARPCRPGTLLWVRPGQAVQAGAGSGLDAVLVVWDSSVHPTPELTGMPADDPFGPGHWQLAGEDEDAIISEVSQLVVDCERLEREHRDSGALGAALVQHELAVLLLRVGLLSAPHLPRLSRAEARTFERFRALLEEQHAQTRRVEEYAAALGCSVRTLTRAGLAATGRSAKQLIDDRVALAAKRMLACTDLAVAEIGRRLGFAEPTNFGRFFHRSAGCSPGAFRAAATAAPPPAATPGSQIPTQRRSSDTPVRQNSHISRGARG</sequence>
<accession>A0A8J3YCZ0</accession>
<name>A0A8J3YCZ0_9ACTN</name>
<dbReference type="GO" id="GO:0043565">
    <property type="term" value="F:sequence-specific DNA binding"/>
    <property type="evidence" value="ECO:0007669"/>
    <property type="project" value="InterPro"/>
</dbReference>
<evidence type="ECO:0000313" key="7">
    <source>
        <dbReference type="Proteomes" id="UP000652013"/>
    </source>
</evidence>
<dbReference type="PROSITE" id="PS01124">
    <property type="entry name" value="HTH_ARAC_FAMILY_2"/>
    <property type="match status" value="1"/>
</dbReference>
<dbReference type="PANTHER" id="PTHR43280:SF32">
    <property type="entry name" value="TRANSCRIPTIONAL REGULATORY PROTEIN"/>
    <property type="match status" value="1"/>
</dbReference>
<dbReference type="EMBL" id="BOOY01000034">
    <property type="protein sequence ID" value="GIJ05587.1"/>
    <property type="molecule type" value="Genomic_DNA"/>
</dbReference>
<gene>
    <name evidence="6" type="ORF">Sya03_49390</name>
</gene>
<dbReference type="Pfam" id="PF12833">
    <property type="entry name" value="HTH_18"/>
    <property type="match status" value="1"/>
</dbReference>
<evidence type="ECO:0000256" key="3">
    <source>
        <dbReference type="ARBA" id="ARBA00023163"/>
    </source>
</evidence>
<evidence type="ECO:0000256" key="4">
    <source>
        <dbReference type="SAM" id="MobiDB-lite"/>
    </source>
</evidence>
<evidence type="ECO:0000259" key="5">
    <source>
        <dbReference type="PROSITE" id="PS01124"/>
    </source>
</evidence>